<protein>
    <submittedName>
        <fullName evidence="1">Uncharacterized protein</fullName>
    </submittedName>
</protein>
<dbReference type="OrthoDB" id="166091at2759"/>
<accession>A0A8K1C3J5</accession>
<comment type="caution">
    <text evidence="1">The sequence shown here is derived from an EMBL/GenBank/DDBJ whole genome shotgun (WGS) entry which is preliminary data.</text>
</comment>
<evidence type="ECO:0000313" key="2">
    <source>
        <dbReference type="Proteomes" id="UP000794436"/>
    </source>
</evidence>
<dbReference type="AlphaFoldDB" id="A0A8K1C3J5"/>
<name>A0A8K1C3J5_PYTOL</name>
<reference evidence="1" key="1">
    <citation type="submission" date="2019-03" db="EMBL/GenBank/DDBJ databases">
        <title>Long read genome sequence of the mycoparasitic Pythium oligandrum ATCC 38472 isolated from sugarbeet rhizosphere.</title>
        <authorList>
            <person name="Gaulin E."/>
        </authorList>
    </citation>
    <scope>NUCLEOTIDE SEQUENCE</scope>
    <source>
        <strain evidence="1">ATCC 38472_TT</strain>
    </source>
</reference>
<evidence type="ECO:0000313" key="1">
    <source>
        <dbReference type="EMBL" id="TMW55774.1"/>
    </source>
</evidence>
<dbReference type="EMBL" id="SPLM01000147">
    <property type="protein sequence ID" value="TMW55774.1"/>
    <property type="molecule type" value="Genomic_DNA"/>
</dbReference>
<proteinExistence type="predicted"/>
<dbReference type="Proteomes" id="UP000794436">
    <property type="component" value="Unassembled WGS sequence"/>
</dbReference>
<organism evidence="1 2">
    <name type="scientific">Pythium oligandrum</name>
    <name type="common">Mycoparasitic fungus</name>
    <dbReference type="NCBI Taxonomy" id="41045"/>
    <lineage>
        <taxon>Eukaryota</taxon>
        <taxon>Sar</taxon>
        <taxon>Stramenopiles</taxon>
        <taxon>Oomycota</taxon>
        <taxon>Peronosporomycetes</taxon>
        <taxon>Pythiales</taxon>
        <taxon>Pythiaceae</taxon>
        <taxon>Pythium</taxon>
    </lineage>
</organism>
<gene>
    <name evidence="1" type="ORF">Poli38472_010656</name>
</gene>
<keyword evidence="2" id="KW-1185">Reference proteome</keyword>
<sequence>MKPGAEEVSTVPWDELLQHQSKACSTLDHLKRVSSKRHARKDIAAASDVSDSVHHEMLELAHHTELAQQRGRDKVQVADMTTLGERFGRAKPQYVPGTPIVRKLKGGRMIRLDGKDAPGSLASSRSAPALSVAQSKQDALDRVIEETKSPSRAAQQGDTTLRMREDPVTSQLQVQQQQLEERLLQVTQKLCRKYSKQLFPAEPVKHTIAERAQKWSQPEAMSEDERYHLYMEARLSTQHKIDYNRHELEPREPAYDRHRRHTIHTKYGDALARSRPGLRGNF</sequence>